<dbReference type="EMBL" id="JAVREO010000007">
    <property type="protein sequence ID" value="MDT0267368.1"/>
    <property type="molecule type" value="Genomic_DNA"/>
</dbReference>
<evidence type="ECO:0000313" key="4">
    <source>
        <dbReference type="Proteomes" id="UP001183410"/>
    </source>
</evidence>
<dbReference type="Gene3D" id="3.30.559.30">
    <property type="entry name" value="Nonribosomal peptide synthetase, condensation domain"/>
    <property type="match status" value="1"/>
</dbReference>
<feature type="region of interest" description="Disordered" evidence="1">
    <location>
        <begin position="444"/>
        <end position="464"/>
    </location>
</feature>
<feature type="domain" description="Condensation" evidence="2">
    <location>
        <begin position="40"/>
        <end position="352"/>
    </location>
</feature>
<dbReference type="SUPFAM" id="SSF52777">
    <property type="entry name" value="CoA-dependent acyltransferases"/>
    <property type="match status" value="2"/>
</dbReference>
<dbReference type="PANTHER" id="PTHR45527:SF1">
    <property type="entry name" value="FATTY ACID SYNTHASE"/>
    <property type="match status" value="1"/>
</dbReference>
<sequence length="542" mass="58018">MPPVRSANLCWGQHHHVLRYLAAPAASRHEAHIATSYPLPPGCTTEHVRAALTHLVRRHEGLRTVYDLNAAPWPRQLVRPPAPPPMVEVSVEQDPAAEVRRLTETPFDLAAEGPLRACLITSGDQLRRLHLVFNHLAFDDVALDQLSAELDALLAARVAGRPAALPPVADQPVDLATREAGTHPETALAHWREEIRALPTDIHAARRTATGTAARAAEPAAHSASLTVPGLLAATRAIAANAHVWPAAVHVAGYAVALAAHTGRRRVPHRLYTSQRAASALPSVLTCMSHPLLCALDLTDDPPFSEVLRRAATRVRQAMANGHVPFDRIDELVAAESARRGQSVRVASELNFLDNAPRSCRTGRDRFVWNAAPLDWARAGSDLYLRVYEWSDGVTLALQALDEIADRAAVERFLRGYAALLTAHADPTVDLRVEEAVRLVGLTPPAETATPAPADATPGAAPHPAHPALAAAVAEVNGLDLVDLADSYPAAGGRLLRLPRVLAALADRGWTGTLGDLAAPRPLRAVADTLRPCPPSNSGRTR</sequence>
<protein>
    <submittedName>
        <fullName evidence="3">Condensation domain-containing protein</fullName>
    </submittedName>
</protein>
<accession>A0ABU2JT44</accession>
<dbReference type="Proteomes" id="UP001183410">
    <property type="component" value="Unassembled WGS sequence"/>
</dbReference>
<evidence type="ECO:0000256" key="1">
    <source>
        <dbReference type="SAM" id="MobiDB-lite"/>
    </source>
</evidence>
<evidence type="ECO:0000259" key="2">
    <source>
        <dbReference type="Pfam" id="PF00668"/>
    </source>
</evidence>
<gene>
    <name evidence="3" type="ORF">RM844_13840</name>
</gene>
<dbReference type="Gene3D" id="3.30.559.10">
    <property type="entry name" value="Chloramphenicol acetyltransferase-like domain"/>
    <property type="match status" value="1"/>
</dbReference>
<dbReference type="RefSeq" id="WP_311667430.1">
    <property type="nucleotide sequence ID" value="NZ_JAVREO010000007.1"/>
</dbReference>
<name>A0ABU2JT44_9ACTN</name>
<dbReference type="PANTHER" id="PTHR45527">
    <property type="entry name" value="NONRIBOSOMAL PEPTIDE SYNTHETASE"/>
    <property type="match status" value="1"/>
</dbReference>
<dbReference type="InterPro" id="IPR023213">
    <property type="entry name" value="CAT-like_dom_sf"/>
</dbReference>
<dbReference type="InterPro" id="IPR001242">
    <property type="entry name" value="Condensation_dom"/>
</dbReference>
<keyword evidence="4" id="KW-1185">Reference proteome</keyword>
<organism evidence="3 4">
    <name type="scientific">Streptomyces chisholmiae</name>
    <dbReference type="NCBI Taxonomy" id="3075540"/>
    <lineage>
        <taxon>Bacteria</taxon>
        <taxon>Bacillati</taxon>
        <taxon>Actinomycetota</taxon>
        <taxon>Actinomycetes</taxon>
        <taxon>Kitasatosporales</taxon>
        <taxon>Streptomycetaceae</taxon>
        <taxon>Streptomyces</taxon>
    </lineage>
</organism>
<proteinExistence type="predicted"/>
<dbReference type="Pfam" id="PF00668">
    <property type="entry name" value="Condensation"/>
    <property type="match status" value="1"/>
</dbReference>
<reference evidence="4" key="1">
    <citation type="submission" date="2023-07" db="EMBL/GenBank/DDBJ databases">
        <title>30 novel species of actinomycetes from the DSMZ collection.</title>
        <authorList>
            <person name="Nouioui I."/>
        </authorList>
    </citation>
    <scope>NUCLEOTIDE SEQUENCE [LARGE SCALE GENOMIC DNA]</scope>
    <source>
        <strain evidence="4">DSM 44915</strain>
    </source>
</reference>
<comment type="caution">
    <text evidence="3">The sequence shown here is derived from an EMBL/GenBank/DDBJ whole genome shotgun (WGS) entry which is preliminary data.</text>
</comment>
<evidence type="ECO:0000313" key="3">
    <source>
        <dbReference type="EMBL" id="MDT0267368.1"/>
    </source>
</evidence>